<sequence length="177" mass="20302">MMTQNLRERRYSDADEIGYHALIRSSPHPRLREHLYTLQVHASLIGMRACSSHLVKSSRLLNPIVKSDLARALASRETRVENIDPDMLVGKRFTYMKIFGAVMSEGIMARDGAIEDIPSDNERYWNIAGDSLQFFRSDRSLTSEYSVMIRKSDADYIIGYFKKTMVSHILRFSHGIA</sequence>
<gene>
    <name evidence="1" type="ORF">FHS54_000401</name>
</gene>
<accession>A0A846M0K5</accession>
<name>A0A846M0K5_9SPHN</name>
<reference evidence="1 2" key="1">
    <citation type="submission" date="2020-03" db="EMBL/GenBank/DDBJ databases">
        <title>Genomic Encyclopedia of Type Strains, Phase IV (KMG-IV): sequencing the most valuable type-strain genomes for metagenomic binning, comparative biology and taxonomic classification.</title>
        <authorList>
            <person name="Goeker M."/>
        </authorList>
    </citation>
    <scope>NUCLEOTIDE SEQUENCE [LARGE SCALE GENOMIC DNA]</scope>
    <source>
        <strain evidence="1 2">DSM 21299</strain>
    </source>
</reference>
<dbReference type="AlphaFoldDB" id="A0A846M0K5"/>
<comment type="caution">
    <text evidence="1">The sequence shown here is derived from an EMBL/GenBank/DDBJ whole genome shotgun (WGS) entry which is preliminary data.</text>
</comment>
<dbReference type="Proteomes" id="UP000576821">
    <property type="component" value="Unassembled WGS sequence"/>
</dbReference>
<organism evidence="1 2">
    <name type="scientific">Sphingobium vermicomposti</name>
    <dbReference type="NCBI Taxonomy" id="529005"/>
    <lineage>
        <taxon>Bacteria</taxon>
        <taxon>Pseudomonadati</taxon>
        <taxon>Pseudomonadota</taxon>
        <taxon>Alphaproteobacteria</taxon>
        <taxon>Sphingomonadales</taxon>
        <taxon>Sphingomonadaceae</taxon>
        <taxon>Sphingobium</taxon>
    </lineage>
</organism>
<evidence type="ECO:0000313" key="2">
    <source>
        <dbReference type="Proteomes" id="UP000576821"/>
    </source>
</evidence>
<dbReference type="EMBL" id="JAASQR010000001">
    <property type="protein sequence ID" value="NIJ15452.1"/>
    <property type="molecule type" value="Genomic_DNA"/>
</dbReference>
<protein>
    <submittedName>
        <fullName evidence="1">Uncharacterized protein</fullName>
    </submittedName>
</protein>
<keyword evidence="2" id="KW-1185">Reference proteome</keyword>
<evidence type="ECO:0000313" key="1">
    <source>
        <dbReference type="EMBL" id="NIJ15452.1"/>
    </source>
</evidence>
<proteinExistence type="predicted"/>